<gene>
    <name evidence="3" type="ORF">PQQ73_34905</name>
</gene>
<organism evidence="3 4">
    <name type="scientific">Paraburkholderia strydomiana</name>
    <dbReference type="NCBI Taxonomy" id="1245417"/>
    <lineage>
        <taxon>Bacteria</taxon>
        <taxon>Pseudomonadati</taxon>
        <taxon>Pseudomonadota</taxon>
        <taxon>Betaproteobacteria</taxon>
        <taxon>Burkholderiales</taxon>
        <taxon>Burkholderiaceae</taxon>
        <taxon>Paraburkholderia</taxon>
    </lineage>
</organism>
<keyword evidence="2" id="KW-0663">Pyridoxal phosphate</keyword>
<dbReference type="EMBL" id="JAQQCL010000046">
    <property type="protein sequence ID" value="MFM0721493.1"/>
    <property type="molecule type" value="Genomic_DNA"/>
</dbReference>
<dbReference type="InterPro" id="IPR005814">
    <property type="entry name" value="Aminotrans_3"/>
</dbReference>
<proteinExistence type="inferred from homology"/>
<keyword evidence="4" id="KW-1185">Reference proteome</keyword>
<protein>
    <submittedName>
        <fullName evidence="3">Aminotransferase class III-fold pyridoxal phosphate-dependent enzyme</fullName>
    </submittedName>
</protein>
<sequence>MTNRAENAEAVDVQYHLHPMMNPQAQKQKGPEMVSGASGIHMTIDGRTVIDGLSGLGCVNIGYGNETLSKVAYDAMRNLSYCHTFGGASNVAASELAAKLVQLTGGSFEKFFFASTGSDANESAVKIAYHYWRLRGEPKRRVLLSRRYSYHGNTVVVASLTDIDHYHPQFGLPLPELVAHADAPYWYRHGNGQTPFECGQRAAASLERTIQEIGTENIAAFFAEPVQTTGGMIMPPEGYWDSVREICTRYDILLVADEVETGFGKTGQMFGYQTLGFAPDMITLAKGLTSLKPGLVA</sequence>
<dbReference type="Gene3D" id="3.40.640.10">
    <property type="entry name" value="Type I PLP-dependent aspartate aminotransferase-like (Major domain)"/>
    <property type="match status" value="1"/>
</dbReference>
<dbReference type="SUPFAM" id="SSF53383">
    <property type="entry name" value="PLP-dependent transferases"/>
    <property type="match status" value="1"/>
</dbReference>
<dbReference type="InterPro" id="IPR015422">
    <property type="entry name" value="PyrdxlP-dep_Trfase_small"/>
</dbReference>
<keyword evidence="3" id="KW-0032">Aminotransferase</keyword>
<dbReference type="InterPro" id="IPR015424">
    <property type="entry name" value="PyrdxlP-dep_Trfase"/>
</dbReference>
<comment type="similarity">
    <text evidence="1">Belongs to the class-III pyridoxal-phosphate-dependent aminotransferase family.</text>
</comment>
<reference evidence="3 4" key="1">
    <citation type="journal article" date="2024" name="Chem. Sci.">
        <title>Discovery of megapolipeptins by genome mining of a Burkholderiales bacteria collection.</title>
        <authorList>
            <person name="Paulo B.S."/>
            <person name="Recchia M.J.J."/>
            <person name="Lee S."/>
            <person name="Fergusson C.H."/>
            <person name="Romanowski S.B."/>
            <person name="Hernandez A."/>
            <person name="Krull N."/>
            <person name="Liu D.Y."/>
            <person name="Cavanagh H."/>
            <person name="Bos A."/>
            <person name="Gray C.A."/>
            <person name="Murphy B.T."/>
            <person name="Linington R.G."/>
            <person name="Eustaquio A.S."/>
        </authorList>
    </citation>
    <scope>NUCLEOTIDE SEQUENCE [LARGE SCALE GENOMIC DNA]</scope>
    <source>
        <strain evidence="3 4">RL17-350-BIC-E</strain>
    </source>
</reference>
<evidence type="ECO:0000313" key="4">
    <source>
        <dbReference type="Proteomes" id="UP001629392"/>
    </source>
</evidence>
<dbReference type="InterPro" id="IPR015421">
    <property type="entry name" value="PyrdxlP-dep_Trfase_major"/>
</dbReference>
<evidence type="ECO:0000256" key="1">
    <source>
        <dbReference type="ARBA" id="ARBA00008954"/>
    </source>
</evidence>
<dbReference type="GO" id="GO:0008483">
    <property type="term" value="F:transaminase activity"/>
    <property type="evidence" value="ECO:0007669"/>
    <property type="project" value="UniProtKB-KW"/>
</dbReference>
<dbReference type="Proteomes" id="UP001629392">
    <property type="component" value="Unassembled WGS sequence"/>
</dbReference>
<comment type="caution">
    <text evidence="3">The sequence shown here is derived from an EMBL/GenBank/DDBJ whole genome shotgun (WGS) entry which is preliminary data.</text>
</comment>
<keyword evidence="3" id="KW-0808">Transferase</keyword>
<dbReference type="RefSeq" id="WP_408157611.1">
    <property type="nucleotide sequence ID" value="NZ_JAQQCL010000046.1"/>
</dbReference>
<dbReference type="Pfam" id="PF00202">
    <property type="entry name" value="Aminotran_3"/>
    <property type="match status" value="1"/>
</dbReference>
<name>A0ABW9EQZ2_9BURK</name>
<dbReference type="Gene3D" id="3.90.1150.10">
    <property type="entry name" value="Aspartate Aminotransferase, domain 1"/>
    <property type="match status" value="1"/>
</dbReference>
<evidence type="ECO:0000256" key="2">
    <source>
        <dbReference type="ARBA" id="ARBA00022898"/>
    </source>
</evidence>
<accession>A0ABW9EQZ2</accession>
<dbReference type="PANTHER" id="PTHR43094">
    <property type="entry name" value="AMINOTRANSFERASE"/>
    <property type="match status" value="1"/>
</dbReference>
<evidence type="ECO:0000313" key="3">
    <source>
        <dbReference type="EMBL" id="MFM0721493.1"/>
    </source>
</evidence>
<dbReference type="PANTHER" id="PTHR43094:SF1">
    <property type="entry name" value="AMINOTRANSFERASE CLASS-III"/>
    <property type="match status" value="1"/>
</dbReference>